<keyword evidence="3" id="KW-0677">Repeat</keyword>
<dbReference type="Pfam" id="PF00057">
    <property type="entry name" value="Ldl_recept_a"/>
    <property type="match status" value="1"/>
</dbReference>
<protein>
    <submittedName>
        <fullName evidence="7">Uncharacterized protein</fullName>
    </submittedName>
</protein>
<reference evidence="7 8" key="1">
    <citation type="journal article" date="2023" name="Sci. Data">
        <title>Genome assembly of the Korean intertidal mud-creeper Batillaria attramentaria.</title>
        <authorList>
            <person name="Patra A.K."/>
            <person name="Ho P.T."/>
            <person name="Jun S."/>
            <person name="Lee S.J."/>
            <person name="Kim Y."/>
            <person name="Won Y.J."/>
        </authorList>
    </citation>
    <scope>NUCLEOTIDE SEQUENCE [LARGE SCALE GENOMIC DNA]</scope>
    <source>
        <strain evidence="7">Wonlab-2016</strain>
    </source>
</reference>
<dbReference type="InterPro" id="IPR036055">
    <property type="entry name" value="LDL_receptor-like_sf"/>
</dbReference>
<evidence type="ECO:0000256" key="1">
    <source>
        <dbReference type="ARBA" id="ARBA00004167"/>
    </source>
</evidence>
<keyword evidence="6" id="KW-1015">Disulfide bond</keyword>
<dbReference type="EMBL" id="JACVVK020000130">
    <property type="protein sequence ID" value="KAK7490132.1"/>
    <property type="molecule type" value="Genomic_DNA"/>
</dbReference>
<accession>A0ABD0KSM0</accession>
<keyword evidence="4" id="KW-1133">Transmembrane helix</keyword>
<evidence type="ECO:0000256" key="2">
    <source>
        <dbReference type="ARBA" id="ARBA00022692"/>
    </source>
</evidence>
<dbReference type="PANTHER" id="PTHR24270">
    <property type="entry name" value="LOW-DENSITY LIPOPROTEIN RECEPTOR-RELATED"/>
    <property type="match status" value="1"/>
</dbReference>
<sequence length="470" mass="53294">VMIRLVSHGRAPQMGTRNERRQTAKVSLTCTAQVLQTMPPKLAGSRYNCSKPYVVPKALRCDMAKQCLGSEDEMDFNCPYWDPACEDWIPVGGVCVRFVSVDVPVSPDVAERRCHTGNPEGELAHFTFLSERQLAVNITSLMGEDEIITGVFRRRERWARFGYLFRFVWQYSSLKFAYHESDTSMIEPNLECSALRVHPNIHLRSVSCHRPQHRLYACTTHRDELVSFPETPDMEFPALKGSPTGVKPQLRLKKCSDGSYVQPFHPCNVFPRPHREIIPMSGRCNGLPDCQDWSDENGCDLCTHGMVSCLGWGCVPQIYVEQERIKCVCVSGDCQGSSSAVREVKRYFSLETQRNLSVSQRLDLDGYGMASLTQIENGHCPETHFQCPEGLCLPSYLVRNGLAHCSFDVEVWPRESCAAELKVLDVSFNQIKSLLELRFTHIDFRPLTHLNLSGNPILQEFDAHFDPLVR</sequence>
<dbReference type="AlphaFoldDB" id="A0ABD0KSM0"/>
<dbReference type="InterPro" id="IPR002172">
    <property type="entry name" value="LDrepeatLR_classA_rpt"/>
</dbReference>
<dbReference type="InterPro" id="IPR001611">
    <property type="entry name" value="Leu-rich_rpt"/>
</dbReference>
<dbReference type="SUPFAM" id="SSF57424">
    <property type="entry name" value="LDL receptor-like module"/>
    <property type="match status" value="1"/>
</dbReference>
<dbReference type="InterPro" id="IPR032675">
    <property type="entry name" value="LRR_dom_sf"/>
</dbReference>
<dbReference type="SUPFAM" id="SSF52058">
    <property type="entry name" value="L domain-like"/>
    <property type="match status" value="1"/>
</dbReference>
<gene>
    <name evidence="7" type="ORF">BaRGS_00018654</name>
</gene>
<dbReference type="PROSITE" id="PS51450">
    <property type="entry name" value="LRR"/>
    <property type="match status" value="1"/>
</dbReference>
<evidence type="ECO:0000256" key="6">
    <source>
        <dbReference type="ARBA" id="ARBA00023157"/>
    </source>
</evidence>
<dbReference type="GO" id="GO:0016020">
    <property type="term" value="C:membrane"/>
    <property type="evidence" value="ECO:0007669"/>
    <property type="project" value="UniProtKB-SubCell"/>
</dbReference>
<organism evidence="7 8">
    <name type="scientific">Batillaria attramentaria</name>
    <dbReference type="NCBI Taxonomy" id="370345"/>
    <lineage>
        <taxon>Eukaryota</taxon>
        <taxon>Metazoa</taxon>
        <taxon>Spiralia</taxon>
        <taxon>Lophotrochozoa</taxon>
        <taxon>Mollusca</taxon>
        <taxon>Gastropoda</taxon>
        <taxon>Caenogastropoda</taxon>
        <taxon>Sorbeoconcha</taxon>
        <taxon>Cerithioidea</taxon>
        <taxon>Batillariidae</taxon>
        <taxon>Batillaria</taxon>
    </lineage>
</organism>
<evidence type="ECO:0000313" key="7">
    <source>
        <dbReference type="EMBL" id="KAK7490132.1"/>
    </source>
</evidence>
<evidence type="ECO:0000313" key="8">
    <source>
        <dbReference type="Proteomes" id="UP001519460"/>
    </source>
</evidence>
<dbReference type="CDD" id="cd00112">
    <property type="entry name" value="LDLa"/>
    <property type="match status" value="1"/>
</dbReference>
<dbReference type="GO" id="GO:0016192">
    <property type="term" value="P:vesicle-mediated transport"/>
    <property type="evidence" value="ECO:0007669"/>
    <property type="project" value="UniProtKB-ARBA"/>
</dbReference>
<evidence type="ECO:0000256" key="4">
    <source>
        <dbReference type="ARBA" id="ARBA00022989"/>
    </source>
</evidence>
<dbReference type="Gene3D" id="3.80.10.10">
    <property type="entry name" value="Ribonuclease Inhibitor"/>
    <property type="match status" value="1"/>
</dbReference>
<dbReference type="Proteomes" id="UP001519460">
    <property type="component" value="Unassembled WGS sequence"/>
</dbReference>
<evidence type="ECO:0000256" key="5">
    <source>
        <dbReference type="ARBA" id="ARBA00023136"/>
    </source>
</evidence>
<proteinExistence type="predicted"/>
<keyword evidence="5" id="KW-0472">Membrane</keyword>
<feature type="non-terminal residue" evidence="7">
    <location>
        <position position="470"/>
    </location>
</feature>
<dbReference type="SMART" id="SM00192">
    <property type="entry name" value="LDLa"/>
    <property type="match status" value="3"/>
</dbReference>
<keyword evidence="2" id="KW-0812">Transmembrane</keyword>
<dbReference type="PANTHER" id="PTHR24270:SF62">
    <property type="entry name" value="LOW-DENSITY LIPOPROTEIN RECEPTOR-RELATED PROTEIN 2"/>
    <property type="match status" value="1"/>
</dbReference>
<keyword evidence="8" id="KW-1185">Reference proteome</keyword>
<dbReference type="InterPro" id="IPR050685">
    <property type="entry name" value="LDLR"/>
</dbReference>
<name>A0ABD0KSM0_9CAEN</name>
<dbReference type="Gene3D" id="4.10.400.10">
    <property type="entry name" value="Low-density Lipoprotein Receptor"/>
    <property type="match status" value="1"/>
</dbReference>
<evidence type="ECO:0000256" key="3">
    <source>
        <dbReference type="ARBA" id="ARBA00022737"/>
    </source>
</evidence>
<feature type="non-terminal residue" evidence="7">
    <location>
        <position position="1"/>
    </location>
</feature>
<comment type="subcellular location">
    <subcellularLocation>
        <location evidence="1">Membrane</location>
        <topology evidence="1">Single-pass membrane protein</topology>
    </subcellularLocation>
</comment>
<comment type="caution">
    <text evidence="7">The sequence shown here is derived from an EMBL/GenBank/DDBJ whole genome shotgun (WGS) entry which is preliminary data.</text>
</comment>